<evidence type="ECO:0000313" key="6">
    <source>
        <dbReference type="Proteomes" id="UP000192721"/>
    </source>
</evidence>
<dbReference type="Gene3D" id="1.20.144.10">
    <property type="entry name" value="Phosphatidic acid phosphatase type 2/haloperoxidase"/>
    <property type="match status" value="1"/>
</dbReference>
<evidence type="ECO:0000256" key="3">
    <source>
        <dbReference type="SAM" id="SignalP"/>
    </source>
</evidence>
<dbReference type="PIRSF" id="PIRSF000897">
    <property type="entry name" value="Acid_Ptase_ClsA"/>
    <property type="match status" value="1"/>
</dbReference>
<comment type="caution">
    <text evidence="5">The sequence shown here is derived from an EMBL/GenBank/DDBJ whole genome shotgun (WGS) entry which is preliminary data.</text>
</comment>
<organism evidence="5 6">
    <name type="scientific">Chromobacterium haemolyticum</name>
    <dbReference type="NCBI Taxonomy" id="394935"/>
    <lineage>
        <taxon>Bacteria</taxon>
        <taxon>Pseudomonadati</taxon>
        <taxon>Pseudomonadota</taxon>
        <taxon>Betaproteobacteria</taxon>
        <taxon>Neisseriales</taxon>
        <taxon>Chromobacteriaceae</taxon>
        <taxon>Chromobacterium</taxon>
    </lineage>
</organism>
<evidence type="ECO:0000259" key="4">
    <source>
        <dbReference type="SMART" id="SM00014"/>
    </source>
</evidence>
<dbReference type="Pfam" id="PF01569">
    <property type="entry name" value="PAP2"/>
    <property type="match status" value="1"/>
</dbReference>
<protein>
    <recommendedName>
        <fullName evidence="1">Acid phosphatase</fullName>
        <ecNumber evidence="1">3.1.3.2</ecNumber>
    </recommendedName>
</protein>
<comment type="catalytic activity">
    <reaction evidence="1">
        <text>a phosphate monoester + H2O = an alcohol + phosphate</text>
        <dbReference type="Rhea" id="RHEA:15017"/>
        <dbReference type="ChEBI" id="CHEBI:15377"/>
        <dbReference type="ChEBI" id="CHEBI:30879"/>
        <dbReference type="ChEBI" id="CHEBI:43474"/>
        <dbReference type="ChEBI" id="CHEBI:67140"/>
        <dbReference type="EC" id="3.1.3.2"/>
    </reaction>
</comment>
<dbReference type="Proteomes" id="UP000192721">
    <property type="component" value="Unassembled WGS sequence"/>
</dbReference>
<sequence length="242" mass="25872">MSGRLLQLMACMAFVGASGFAGAEAAPYLAAGELRLTDYLASPPADAATQAEDRRAVLDAQRRRTPEQEARARRDDVWRDAVFSFGQGILPDGFEAGRLPLTQRCFSRAQDDLVQTLLPAKKQYGRPRPYEQDTLLRPLLPPPVGDAYPSGHAMFGYLAATLLGMAVPERRDALFARAREHAASRVIAGVHYPSDLAAGQVAAAALAARLMATPAAVAGFAAMQAELRVNGLAGANNEEEQP</sequence>
<evidence type="ECO:0000256" key="2">
    <source>
        <dbReference type="SAM" id="MobiDB-lite"/>
    </source>
</evidence>
<dbReference type="InterPro" id="IPR036938">
    <property type="entry name" value="PAP2/HPO_sf"/>
</dbReference>
<dbReference type="GO" id="GO:0030288">
    <property type="term" value="C:outer membrane-bounded periplasmic space"/>
    <property type="evidence" value="ECO:0007669"/>
    <property type="project" value="InterPro"/>
</dbReference>
<proteinExistence type="inferred from homology"/>
<dbReference type="AlphaFoldDB" id="A0A1W0CIF9"/>
<feature type="domain" description="Phosphatidic acid phosphatase type 2/haloperoxidase" evidence="4">
    <location>
        <begin position="104"/>
        <end position="211"/>
    </location>
</feature>
<dbReference type="InterPro" id="IPR001011">
    <property type="entry name" value="Acid_Pase_classA_bac"/>
</dbReference>
<evidence type="ECO:0000313" key="5">
    <source>
        <dbReference type="EMBL" id="OQS34515.1"/>
    </source>
</evidence>
<name>A0A1W0CIF9_9NEIS</name>
<feature type="signal peptide" evidence="3">
    <location>
        <begin position="1"/>
        <end position="23"/>
    </location>
</feature>
<reference evidence="5 6" key="1">
    <citation type="submission" date="2017-02" db="EMBL/GenBank/DDBJ databases">
        <title>Chromobacterium haemolyticum H5244.</title>
        <authorList>
            <person name="Gulvik C.A."/>
        </authorList>
    </citation>
    <scope>NUCLEOTIDE SEQUENCE [LARGE SCALE GENOMIC DNA]</scope>
    <source>
        <strain evidence="5 6">H5244</strain>
    </source>
</reference>
<keyword evidence="1" id="KW-0378">Hydrolase</keyword>
<dbReference type="SUPFAM" id="SSF48317">
    <property type="entry name" value="Acid phosphatase/Vanadium-dependent haloperoxidase"/>
    <property type="match status" value="1"/>
</dbReference>
<keyword evidence="3" id="KW-0732">Signal</keyword>
<dbReference type="InterPro" id="IPR000326">
    <property type="entry name" value="PAP2/HPO"/>
</dbReference>
<comment type="similarity">
    <text evidence="1">Belongs to the class A bacterial acid phosphatase family.</text>
</comment>
<feature type="region of interest" description="Disordered" evidence="2">
    <location>
        <begin position="44"/>
        <end position="72"/>
    </location>
</feature>
<feature type="chain" id="PRO_5010733504" description="Acid phosphatase" evidence="3">
    <location>
        <begin position="24"/>
        <end position="242"/>
    </location>
</feature>
<dbReference type="EMBL" id="MUKV01000032">
    <property type="protein sequence ID" value="OQS34515.1"/>
    <property type="molecule type" value="Genomic_DNA"/>
</dbReference>
<dbReference type="GO" id="GO:0003993">
    <property type="term" value="F:acid phosphatase activity"/>
    <property type="evidence" value="ECO:0007669"/>
    <property type="project" value="UniProtKB-EC"/>
</dbReference>
<evidence type="ECO:0000256" key="1">
    <source>
        <dbReference type="PIRNR" id="PIRNR000897"/>
    </source>
</evidence>
<gene>
    <name evidence="5" type="ORF">B0T45_18805</name>
</gene>
<feature type="compositionally biased region" description="Basic and acidic residues" evidence="2">
    <location>
        <begin position="51"/>
        <end position="72"/>
    </location>
</feature>
<dbReference type="SMART" id="SM00014">
    <property type="entry name" value="acidPPc"/>
    <property type="match status" value="1"/>
</dbReference>
<accession>A0A1W0CIF9</accession>
<dbReference type="EC" id="3.1.3.2" evidence="1"/>